<gene>
    <name evidence="9" type="ORF">CPLFYP93_01502</name>
</gene>
<evidence type="ECO:0000256" key="2">
    <source>
        <dbReference type="ARBA" id="ARBA00009045"/>
    </source>
</evidence>
<dbReference type="InterPro" id="IPR022764">
    <property type="entry name" value="Peptidase_S54_rhomboid_dom"/>
</dbReference>
<evidence type="ECO:0000259" key="8">
    <source>
        <dbReference type="Pfam" id="PF01694"/>
    </source>
</evidence>
<evidence type="ECO:0000256" key="5">
    <source>
        <dbReference type="ARBA" id="ARBA00022989"/>
    </source>
</evidence>
<reference evidence="9" key="1">
    <citation type="submission" date="2019-11" db="EMBL/GenBank/DDBJ databases">
        <authorList>
            <person name="Feng L."/>
        </authorList>
    </citation>
    <scope>NUCLEOTIDE SEQUENCE</scope>
    <source>
        <strain evidence="9">CParaputrificumLFYP93</strain>
    </source>
</reference>
<dbReference type="EMBL" id="CACRTV010000041">
    <property type="protein sequence ID" value="VYU14616.1"/>
    <property type="molecule type" value="Genomic_DNA"/>
</dbReference>
<dbReference type="GO" id="GO:0016020">
    <property type="term" value="C:membrane"/>
    <property type="evidence" value="ECO:0007669"/>
    <property type="project" value="UniProtKB-SubCell"/>
</dbReference>
<organism evidence="9">
    <name type="scientific">Clostridium paraputrificum</name>
    <dbReference type="NCBI Taxonomy" id="29363"/>
    <lineage>
        <taxon>Bacteria</taxon>
        <taxon>Bacillati</taxon>
        <taxon>Bacillota</taxon>
        <taxon>Clostridia</taxon>
        <taxon>Eubacteriales</taxon>
        <taxon>Clostridiaceae</taxon>
        <taxon>Clostridium</taxon>
    </lineage>
</organism>
<feature type="transmembrane region" description="Helical" evidence="7">
    <location>
        <begin position="110"/>
        <end position="129"/>
    </location>
</feature>
<evidence type="ECO:0000256" key="4">
    <source>
        <dbReference type="ARBA" id="ARBA00022801"/>
    </source>
</evidence>
<evidence type="ECO:0000256" key="7">
    <source>
        <dbReference type="SAM" id="Phobius"/>
    </source>
</evidence>
<name>A0A6N3CCA7_9CLOT</name>
<keyword evidence="3 7" id="KW-0812">Transmembrane</keyword>
<feature type="transmembrane region" description="Helical" evidence="7">
    <location>
        <begin position="141"/>
        <end position="161"/>
    </location>
</feature>
<sequence>MGKFMQMKSTLFIISGWVILFIVNKKVNIIPLLCSNGINKLNEEYYRFITGAMLHNDLIHLLVNCFALYWIGYYLERNIGSVKFLIFGILACILSEVIFLSIYSEAESSFGGSTFTFAFIGLILVLQFLRPELQKLKLGTLCGNCIFIYGIFSNIPSFYFIDITTVI</sequence>
<dbReference type="InterPro" id="IPR050925">
    <property type="entry name" value="Rhomboid_protease_S54"/>
</dbReference>
<feature type="domain" description="Peptidase S54 rhomboid" evidence="8">
    <location>
        <begin position="43"/>
        <end position="148"/>
    </location>
</feature>
<dbReference type="PANTHER" id="PTHR43731">
    <property type="entry name" value="RHOMBOID PROTEASE"/>
    <property type="match status" value="1"/>
</dbReference>
<dbReference type="GO" id="GO:0004252">
    <property type="term" value="F:serine-type endopeptidase activity"/>
    <property type="evidence" value="ECO:0007669"/>
    <property type="project" value="InterPro"/>
</dbReference>
<dbReference type="GO" id="GO:0006508">
    <property type="term" value="P:proteolysis"/>
    <property type="evidence" value="ECO:0007669"/>
    <property type="project" value="UniProtKB-KW"/>
</dbReference>
<evidence type="ECO:0000256" key="3">
    <source>
        <dbReference type="ARBA" id="ARBA00022692"/>
    </source>
</evidence>
<evidence type="ECO:0000256" key="1">
    <source>
        <dbReference type="ARBA" id="ARBA00004141"/>
    </source>
</evidence>
<evidence type="ECO:0000256" key="6">
    <source>
        <dbReference type="ARBA" id="ARBA00023136"/>
    </source>
</evidence>
<dbReference type="InterPro" id="IPR035952">
    <property type="entry name" value="Rhomboid-like_sf"/>
</dbReference>
<keyword evidence="9" id="KW-0645">Protease</keyword>
<dbReference type="Gene3D" id="1.20.1540.10">
    <property type="entry name" value="Rhomboid-like"/>
    <property type="match status" value="1"/>
</dbReference>
<feature type="transmembrane region" description="Helical" evidence="7">
    <location>
        <begin position="49"/>
        <end position="72"/>
    </location>
</feature>
<comment type="similarity">
    <text evidence="2">Belongs to the peptidase S54 family.</text>
</comment>
<accession>A0A6N3CCA7</accession>
<keyword evidence="4" id="KW-0378">Hydrolase</keyword>
<dbReference type="PANTHER" id="PTHR43731:SF14">
    <property type="entry name" value="PRESENILIN-ASSOCIATED RHOMBOID-LIKE PROTEIN, MITOCHONDRIAL"/>
    <property type="match status" value="1"/>
</dbReference>
<evidence type="ECO:0000313" key="9">
    <source>
        <dbReference type="EMBL" id="VYU14616.1"/>
    </source>
</evidence>
<keyword evidence="5 7" id="KW-1133">Transmembrane helix</keyword>
<keyword evidence="6 7" id="KW-0472">Membrane</keyword>
<proteinExistence type="inferred from homology"/>
<dbReference type="Pfam" id="PF01694">
    <property type="entry name" value="Rhomboid"/>
    <property type="match status" value="1"/>
</dbReference>
<comment type="subcellular location">
    <subcellularLocation>
        <location evidence="1">Membrane</location>
        <topology evidence="1">Multi-pass membrane protein</topology>
    </subcellularLocation>
</comment>
<protein>
    <submittedName>
        <fullName evidence="9">Intramembrane serine protease GlpG</fullName>
    </submittedName>
</protein>
<dbReference type="AlphaFoldDB" id="A0A6N3CCA7"/>
<dbReference type="SUPFAM" id="SSF144091">
    <property type="entry name" value="Rhomboid-like"/>
    <property type="match status" value="1"/>
</dbReference>
<dbReference type="RefSeq" id="WP_421757228.1">
    <property type="nucleotide sequence ID" value="NZ_CACRTV010000041.1"/>
</dbReference>
<feature type="transmembrane region" description="Helical" evidence="7">
    <location>
        <begin position="84"/>
        <end position="104"/>
    </location>
</feature>